<comment type="caution">
    <text evidence="18">The sequence shown here is derived from an EMBL/GenBank/DDBJ whole genome shotgun (WGS) entry which is preliminary data.</text>
</comment>
<evidence type="ECO:0000256" key="4">
    <source>
        <dbReference type="ARBA" id="ARBA00004840"/>
    </source>
</evidence>
<dbReference type="Proteomes" id="UP000218231">
    <property type="component" value="Unassembled WGS sequence"/>
</dbReference>
<dbReference type="InterPro" id="IPR002659">
    <property type="entry name" value="Glyco_trans_31"/>
</dbReference>
<dbReference type="GO" id="GO:0047220">
    <property type="term" value="F:galactosylxylosylprotein 3-beta-galactosyltransferase activity"/>
    <property type="evidence" value="ECO:0007669"/>
    <property type="project" value="UniProtKB-EC"/>
</dbReference>
<evidence type="ECO:0000313" key="19">
    <source>
        <dbReference type="Proteomes" id="UP000218231"/>
    </source>
</evidence>
<feature type="transmembrane region" description="Helical" evidence="17">
    <location>
        <begin position="394"/>
        <end position="416"/>
    </location>
</feature>
<organism evidence="18 19">
    <name type="scientific">Diploscapter pachys</name>
    <dbReference type="NCBI Taxonomy" id="2018661"/>
    <lineage>
        <taxon>Eukaryota</taxon>
        <taxon>Metazoa</taxon>
        <taxon>Ecdysozoa</taxon>
        <taxon>Nematoda</taxon>
        <taxon>Chromadorea</taxon>
        <taxon>Rhabditida</taxon>
        <taxon>Rhabditina</taxon>
        <taxon>Rhabditomorpha</taxon>
        <taxon>Rhabditoidea</taxon>
        <taxon>Rhabditidae</taxon>
        <taxon>Diploscapter</taxon>
    </lineage>
</organism>
<sequence length="823" mass="93906">MRSSSTGFLQIYLLVAVSVCVVCTLIVYYGCSCDLESPQIHKTAQALQSHGELPSKTKPSTYLLIVIMSSPNDTMVRDTIRNTWLKLTAKPRHVVDHIFPVGAKGLSQPELDTLNSEQKEFGDLALLTNLEESYSGLARKTLSSIQFAHENFDAQYLLKVDSDSFVRIGSLLSSLLDFRHERLYWGFLDGRAKPIRKGKWRESDWILCDRYLPYQLGGGYVISKQLVQYLATNAHLLKMYKNEDVSVGAWLAGLDVKYVHDPRFDTEWVSRGCSNRYIITHKKSPRELQQLYNNIKETGTLCEREFRHRASYVYDWSVPPSECCHRMNSSDVPARMSYANPHEAHAKFVSNTTGGPQSEIFIIQLIGLASCLVRNLLVPWLFLGRPFNTSNRLLCLKFALDFTILCMPLLLGFTILSSHLHWILLVLTVLIVLISTFIVFETWGCTERLPMRHALHMILDDAHQPTMFLNYSRFFLMLTVVIAILAVDVPIFPRRFAKTETTGHSLMDTGVAHFVAALAVGTFYSRHFHQIAGHQPKAHRHTPWYLQSFVVLPVIGLFRTVSLALLDYPQHITEYGIHWNFFFTFALLKLANKIIPRNHPLIVALILGVAHHMLLTKCQFQDWILFGENKRENLITANIEGLVSLVGYLCIYYGAMFVAKDSAPQGMRIRYYISSGVSFFFYAGFFLLCQLFSEHFIGAPSRRVVNIPYIFSQLYLSSITVGIFVIAQSITLFAWISRIPNFIGDEPWDSVSPCLAVSINDAGLWVFLLSNLMTGLANFMFNTHSMDTFSAFALVFSYLFILHAIFFFAPKIYETYKKHPKRR</sequence>
<feature type="transmembrane region" description="Helical" evidence="17">
    <location>
        <begin position="598"/>
        <end position="615"/>
    </location>
</feature>
<evidence type="ECO:0000256" key="11">
    <source>
        <dbReference type="ARBA" id="ARBA00022989"/>
    </source>
</evidence>
<comment type="similarity">
    <text evidence="6">Belongs to the glycosyltransferase 31 family.</text>
</comment>
<dbReference type="STRING" id="2018661.A0A2A2JQ56"/>
<evidence type="ECO:0000256" key="13">
    <source>
        <dbReference type="ARBA" id="ARBA00023136"/>
    </source>
</evidence>
<dbReference type="Pfam" id="PF06423">
    <property type="entry name" value="GWT1"/>
    <property type="match status" value="1"/>
</dbReference>
<dbReference type="Pfam" id="PF01762">
    <property type="entry name" value="Galactosyl_T"/>
    <property type="match status" value="1"/>
</dbReference>
<feature type="transmembrane region" description="Helical" evidence="17">
    <location>
        <begin position="789"/>
        <end position="813"/>
    </location>
</feature>
<dbReference type="GO" id="GO:0032216">
    <property type="term" value="F:glucosaminyl-phosphatidylinositol O-acyltransferase activity"/>
    <property type="evidence" value="ECO:0007669"/>
    <property type="project" value="TreeGrafter"/>
</dbReference>
<feature type="transmembrane region" description="Helical" evidence="17">
    <location>
        <begin position="635"/>
        <end position="659"/>
    </location>
</feature>
<dbReference type="OrthoDB" id="1158011at2759"/>
<feature type="transmembrane region" description="Helical" evidence="17">
    <location>
        <begin position="505"/>
        <end position="524"/>
    </location>
</feature>
<dbReference type="PANTHER" id="PTHR20661">
    <property type="entry name" value="PHOSPHATIDYLINOSITOL-GLYCAN BIOSYNTHESIS CLASS W PROTEIN"/>
    <property type="match status" value="1"/>
</dbReference>
<keyword evidence="10" id="KW-0735">Signal-anchor</keyword>
<name>A0A2A2JQ56_9BILA</name>
<evidence type="ECO:0000256" key="1">
    <source>
        <dbReference type="ARBA" id="ARBA00001936"/>
    </source>
</evidence>
<evidence type="ECO:0000256" key="8">
    <source>
        <dbReference type="ARBA" id="ARBA00022679"/>
    </source>
</evidence>
<dbReference type="PANTHER" id="PTHR20661:SF0">
    <property type="entry name" value="PHOSPHATIDYLINOSITOL-GLYCAN BIOSYNTHESIS CLASS W PROTEIN"/>
    <property type="match status" value="1"/>
</dbReference>
<dbReference type="GO" id="GO:0000139">
    <property type="term" value="C:Golgi membrane"/>
    <property type="evidence" value="ECO:0007669"/>
    <property type="project" value="UniProtKB-SubCell"/>
</dbReference>
<comment type="pathway">
    <text evidence="4">Glycan metabolism; chondroitin sulfate biosynthesis.</text>
</comment>
<dbReference type="Gene3D" id="3.90.550.50">
    <property type="match status" value="1"/>
</dbReference>
<feature type="transmembrane region" description="Helical" evidence="17">
    <location>
        <begin position="422"/>
        <end position="443"/>
    </location>
</feature>
<evidence type="ECO:0000256" key="12">
    <source>
        <dbReference type="ARBA" id="ARBA00023034"/>
    </source>
</evidence>
<evidence type="ECO:0000256" key="14">
    <source>
        <dbReference type="ARBA" id="ARBA00023180"/>
    </source>
</evidence>
<feature type="transmembrane region" description="Helical" evidence="17">
    <location>
        <begin position="671"/>
        <end position="693"/>
    </location>
</feature>
<evidence type="ECO:0000256" key="6">
    <source>
        <dbReference type="ARBA" id="ARBA00008661"/>
    </source>
</evidence>
<feature type="transmembrane region" description="Helical" evidence="17">
    <location>
        <begin position="713"/>
        <end position="736"/>
    </location>
</feature>
<keyword evidence="8" id="KW-0808">Transferase</keyword>
<accession>A0A2A2JQ56</accession>
<evidence type="ECO:0000256" key="7">
    <source>
        <dbReference type="ARBA" id="ARBA00022676"/>
    </source>
</evidence>
<keyword evidence="14" id="KW-0325">Glycoprotein</keyword>
<keyword evidence="9 17" id="KW-0812">Transmembrane</keyword>
<dbReference type="AlphaFoldDB" id="A0A2A2JQ56"/>
<feature type="transmembrane region" description="Helical" evidence="17">
    <location>
        <begin position="474"/>
        <end position="493"/>
    </location>
</feature>
<dbReference type="GO" id="GO:0006506">
    <property type="term" value="P:GPI anchor biosynthetic process"/>
    <property type="evidence" value="ECO:0007669"/>
    <property type="project" value="InterPro"/>
</dbReference>
<keyword evidence="11 17" id="KW-1133">Transmembrane helix</keyword>
<dbReference type="GO" id="GO:0072659">
    <property type="term" value="P:protein localization to plasma membrane"/>
    <property type="evidence" value="ECO:0007669"/>
    <property type="project" value="TreeGrafter"/>
</dbReference>
<dbReference type="GO" id="GO:0006024">
    <property type="term" value="P:glycosaminoglycan biosynthetic process"/>
    <property type="evidence" value="ECO:0007669"/>
    <property type="project" value="UniProtKB-ARBA"/>
</dbReference>
<reference evidence="18 19" key="1">
    <citation type="journal article" date="2017" name="Curr. Biol.">
        <title>Genome architecture and evolution of a unichromosomal asexual nematode.</title>
        <authorList>
            <person name="Fradin H."/>
            <person name="Zegar C."/>
            <person name="Gutwein M."/>
            <person name="Lucas J."/>
            <person name="Kovtun M."/>
            <person name="Corcoran D."/>
            <person name="Baugh L.R."/>
            <person name="Kiontke K."/>
            <person name="Gunsalus K."/>
            <person name="Fitch D.H."/>
            <person name="Piano F."/>
        </authorList>
    </citation>
    <scope>NUCLEOTIDE SEQUENCE [LARGE SCALE GENOMIC DNA]</scope>
    <source>
        <strain evidence="18">PF1309</strain>
    </source>
</reference>
<dbReference type="EMBL" id="LIAE01010298">
    <property type="protein sequence ID" value="PAV63682.1"/>
    <property type="molecule type" value="Genomic_DNA"/>
</dbReference>
<dbReference type="FunFam" id="3.90.550.50:FF:000018">
    <property type="entry name" value="Hexosyltransferase"/>
    <property type="match status" value="1"/>
</dbReference>
<evidence type="ECO:0000256" key="16">
    <source>
        <dbReference type="ARBA" id="ARBA00066517"/>
    </source>
</evidence>
<keyword evidence="19" id="KW-1185">Reference proteome</keyword>
<evidence type="ECO:0000256" key="15">
    <source>
        <dbReference type="ARBA" id="ARBA00023211"/>
    </source>
</evidence>
<comment type="cofactor">
    <cofactor evidence="1">
        <name>Mn(2+)</name>
        <dbReference type="ChEBI" id="CHEBI:29035"/>
    </cofactor>
</comment>
<evidence type="ECO:0000256" key="10">
    <source>
        <dbReference type="ARBA" id="ARBA00022968"/>
    </source>
</evidence>
<dbReference type="EC" id="2.4.1.134" evidence="16"/>
<feature type="transmembrane region" description="Helical" evidence="17">
    <location>
        <begin position="360"/>
        <end position="382"/>
    </location>
</feature>
<protein>
    <recommendedName>
        <fullName evidence="16">galactosylxylosylprotein 3-beta-galactosyltransferase</fullName>
        <ecNumber evidence="16">2.4.1.134</ecNumber>
    </recommendedName>
</protein>
<evidence type="ECO:0000256" key="17">
    <source>
        <dbReference type="SAM" id="Phobius"/>
    </source>
</evidence>
<feature type="transmembrane region" description="Helical" evidence="17">
    <location>
        <begin position="12"/>
        <end position="30"/>
    </location>
</feature>
<evidence type="ECO:0000256" key="2">
    <source>
        <dbReference type="ARBA" id="ARBA00004141"/>
    </source>
</evidence>
<dbReference type="GO" id="GO:0005783">
    <property type="term" value="C:endoplasmic reticulum"/>
    <property type="evidence" value="ECO:0007669"/>
    <property type="project" value="TreeGrafter"/>
</dbReference>
<dbReference type="InterPro" id="IPR009447">
    <property type="entry name" value="PIGW/GWT1"/>
</dbReference>
<evidence type="ECO:0000313" key="18">
    <source>
        <dbReference type="EMBL" id="PAV63682.1"/>
    </source>
</evidence>
<keyword evidence="15" id="KW-0464">Manganese</keyword>
<keyword evidence="7" id="KW-0328">Glycosyltransferase</keyword>
<evidence type="ECO:0000256" key="3">
    <source>
        <dbReference type="ARBA" id="ARBA00004323"/>
    </source>
</evidence>
<keyword evidence="12" id="KW-0333">Golgi apparatus</keyword>
<gene>
    <name evidence="18" type="ORF">WR25_07796</name>
</gene>
<keyword evidence="13 17" id="KW-0472">Membrane</keyword>
<feature type="transmembrane region" description="Helical" evidence="17">
    <location>
        <begin position="544"/>
        <end position="566"/>
    </location>
</feature>
<comment type="subcellular location">
    <subcellularLocation>
        <location evidence="3">Golgi apparatus membrane</location>
        <topology evidence="3">Single-pass type II membrane protein</topology>
    </subcellularLocation>
    <subcellularLocation>
        <location evidence="2">Membrane</location>
        <topology evidence="2">Multi-pass membrane protein</topology>
    </subcellularLocation>
</comment>
<evidence type="ECO:0000256" key="9">
    <source>
        <dbReference type="ARBA" id="ARBA00022692"/>
    </source>
</evidence>
<evidence type="ECO:0000256" key="5">
    <source>
        <dbReference type="ARBA" id="ARBA00005093"/>
    </source>
</evidence>
<proteinExistence type="inferred from homology"/>
<comment type="pathway">
    <text evidence="5">Glycan metabolism; heparan sulfate biosynthesis.</text>
</comment>